<gene>
    <name evidence="1" type="ORF">GCM10023175_05170</name>
</gene>
<sequence>MPGQSRPGTAERKDDMVMMCVRRAWRRPLGVVVAVLGIALAACGTSTQAGPATGAGATYSPLAQQVADLAAGKLLYGPTSGVVDPAQLRAPQASDIKAVPFSAAGKNLKIAVVSCAAISPQCRHTSDITAAYLAELGIASQIFSSDYTPAGNQQAMNSALAYQPDAIIEYAVAPSTIGAQIAEAQSRRIPVIGGIATKATDGGNLDAYVPQGSNLYQIAAAAQMTVAGRGAVNVHWLNAPEFPQLEVGAGTAFLKTVCPGCGLSEGTETAAQVTNPVQMGQLVTSIMRANPDTTYLTLASACADLQSAAAALRQQQRGTLVAGGCGSSAIAAMNAGNLPFATGSVEPWTALASIDQALRLISGQPALPESETGPAAYLVTPQNTPDRGTTGDYGALDRWTVSLFDYVAPYSAAWGADLSGVVASEK</sequence>
<protein>
    <recommendedName>
        <fullName evidence="3">Periplasmic binding protein domain-containing protein</fullName>
    </recommendedName>
</protein>
<dbReference type="Proteomes" id="UP001501598">
    <property type="component" value="Unassembled WGS sequence"/>
</dbReference>
<proteinExistence type="predicted"/>
<evidence type="ECO:0008006" key="3">
    <source>
        <dbReference type="Google" id="ProtNLM"/>
    </source>
</evidence>
<dbReference type="InterPro" id="IPR028082">
    <property type="entry name" value="Peripla_BP_I"/>
</dbReference>
<organism evidence="1 2">
    <name type="scientific">Pseudonocardia xishanensis</name>
    <dbReference type="NCBI Taxonomy" id="630995"/>
    <lineage>
        <taxon>Bacteria</taxon>
        <taxon>Bacillati</taxon>
        <taxon>Actinomycetota</taxon>
        <taxon>Actinomycetes</taxon>
        <taxon>Pseudonocardiales</taxon>
        <taxon>Pseudonocardiaceae</taxon>
        <taxon>Pseudonocardia</taxon>
    </lineage>
</organism>
<dbReference type="EMBL" id="BAABGT010000009">
    <property type="protein sequence ID" value="GAA4537136.1"/>
    <property type="molecule type" value="Genomic_DNA"/>
</dbReference>
<keyword evidence="2" id="KW-1185">Reference proteome</keyword>
<accession>A0ABP8RF82</accession>
<reference evidence="2" key="1">
    <citation type="journal article" date="2019" name="Int. J. Syst. Evol. Microbiol.">
        <title>The Global Catalogue of Microorganisms (GCM) 10K type strain sequencing project: providing services to taxonomists for standard genome sequencing and annotation.</title>
        <authorList>
            <consortium name="The Broad Institute Genomics Platform"/>
            <consortium name="The Broad Institute Genome Sequencing Center for Infectious Disease"/>
            <person name="Wu L."/>
            <person name="Ma J."/>
        </authorList>
    </citation>
    <scope>NUCLEOTIDE SEQUENCE [LARGE SCALE GENOMIC DNA]</scope>
    <source>
        <strain evidence="2">JCM 17906</strain>
    </source>
</reference>
<dbReference type="SUPFAM" id="SSF53822">
    <property type="entry name" value="Periplasmic binding protein-like I"/>
    <property type="match status" value="1"/>
</dbReference>
<name>A0ABP8RF82_9PSEU</name>
<evidence type="ECO:0000313" key="2">
    <source>
        <dbReference type="Proteomes" id="UP001501598"/>
    </source>
</evidence>
<evidence type="ECO:0000313" key="1">
    <source>
        <dbReference type="EMBL" id="GAA4537136.1"/>
    </source>
</evidence>
<dbReference type="Gene3D" id="3.40.50.2300">
    <property type="match status" value="2"/>
</dbReference>
<comment type="caution">
    <text evidence="1">The sequence shown here is derived from an EMBL/GenBank/DDBJ whole genome shotgun (WGS) entry which is preliminary data.</text>
</comment>